<dbReference type="RefSeq" id="WP_136730508.1">
    <property type="nucleotide sequence ID" value="NZ_SUMC01000139.1"/>
</dbReference>
<evidence type="ECO:0000313" key="2">
    <source>
        <dbReference type="EMBL" id="TJZ97839.1"/>
    </source>
</evidence>
<accession>A0A4U0RPJ5</accession>
<organism evidence="2 3">
    <name type="scientific">Actinacidiphila oryziradicis</name>
    <dbReference type="NCBI Taxonomy" id="2571141"/>
    <lineage>
        <taxon>Bacteria</taxon>
        <taxon>Bacillati</taxon>
        <taxon>Actinomycetota</taxon>
        <taxon>Actinomycetes</taxon>
        <taxon>Kitasatosporales</taxon>
        <taxon>Streptomycetaceae</taxon>
        <taxon>Actinacidiphila</taxon>
    </lineage>
</organism>
<dbReference type="OrthoDB" id="4315833at2"/>
<name>A0A4U0RPJ5_9ACTN</name>
<protein>
    <submittedName>
        <fullName evidence="2">Uncharacterized protein</fullName>
    </submittedName>
</protein>
<dbReference type="AlphaFoldDB" id="A0A4U0RPJ5"/>
<proteinExistence type="predicted"/>
<sequence length="244" mass="27674">MAKQPNPQVRTVNGRTVVNRDWMIERTGASRPTVNLWYAKRDEVPADVETDADGKPVARHPEKAATIERVDFYDQEQFEAFYAGLQERKKSKVLPTDPELYDGKVEDRISINQATEWFHFAGPGVIRKYLKANPGYFPEPVGTVEGPTGRQIPAFRRGDLQDFGRKRTGDNTGTAGRPAGPQRRDRKPQTEQRIATALDYLREIGGYRRGVGSELAERHHEPAWKWERAVKEARNQLSTDASNS</sequence>
<reference evidence="2 3" key="1">
    <citation type="submission" date="2019-04" db="EMBL/GenBank/DDBJ databases">
        <title>Streptomyces oryziradicis sp. nov., a novel actinomycete isolated from rhizosphere soil of rice (Oryza sativa L.).</title>
        <authorList>
            <person name="Li C."/>
        </authorList>
    </citation>
    <scope>NUCLEOTIDE SEQUENCE [LARGE SCALE GENOMIC DNA]</scope>
    <source>
        <strain evidence="2 3">NEAU-C40</strain>
    </source>
</reference>
<dbReference type="EMBL" id="SUMC01000139">
    <property type="protein sequence ID" value="TJZ97839.1"/>
    <property type="molecule type" value="Genomic_DNA"/>
</dbReference>
<feature type="compositionally biased region" description="Basic and acidic residues" evidence="1">
    <location>
        <begin position="156"/>
        <end position="169"/>
    </location>
</feature>
<evidence type="ECO:0000256" key="1">
    <source>
        <dbReference type="SAM" id="MobiDB-lite"/>
    </source>
</evidence>
<evidence type="ECO:0000313" key="3">
    <source>
        <dbReference type="Proteomes" id="UP000305778"/>
    </source>
</evidence>
<feature type="region of interest" description="Disordered" evidence="1">
    <location>
        <begin position="141"/>
        <end position="191"/>
    </location>
</feature>
<comment type="caution">
    <text evidence="2">The sequence shown here is derived from an EMBL/GenBank/DDBJ whole genome shotgun (WGS) entry which is preliminary data.</text>
</comment>
<gene>
    <name evidence="2" type="ORF">FCI23_49255</name>
</gene>
<dbReference type="Proteomes" id="UP000305778">
    <property type="component" value="Unassembled WGS sequence"/>
</dbReference>
<keyword evidence="3" id="KW-1185">Reference proteome</keyword>